<evidence type="ECO:0000313" key="1">
    <source>
        <dbReference type="EMBL" id="NIY72459.1"/>
    </source>
</evidence>
<protein>
    <recommendedName>
        <fullName evidence="3">Glycosyl transferase</fullName>
    </recommendedName>
</protein>
<dbReference type="InterPro" id="IPR029044">
    <property type="entry name" value="Nucleotide-diphossugar_trans"/>
</dbReference>
<name>A0ABX0VZV6_9RHOB</name>
<evidence type="ECO:0000313" key="2">
    <source>
        <dbReference type="Proteomes" id="UP000709466"/>
    </source>
</evidence>
<gene>
    <name evidence="1" type="ORF">HCZ30_08415</name>
</gene>
<dbReference type="EMBL" id="JAATOP010000004">
    <property type="protein sequence ID" value="NIY72459.1"/>
    <property type="molecule type" value="Genomic_DNA"/>
</dbReference>
<keyword evidence="2" id="KW-1185">Reference proteome</keyword>
<comment type="caution">
    <text evidence="1">The sequence shown here is derived from an EMBL/GenBank/DDBJ whole genome shotgun (WGS) entry which is preliminary data.</text>
</comment>
<proteinExistence type="predicted"/>
<sequence length="329" mass="38111">MTKSSDFNIMIVGQKGRLSYEAVLFAASLREMSPNFKGSLIVVEPQPGPKWSFDPTMNADVRAALIDLGAEILPFESRHFGEAYPYGNKIEGLSVLPEGEPFMFFDTDTLILDDLGKLDINFDHPAASMRREGTWPQEELYWDGYTAIWKSLYDRFDLDFESSLDLSQPDEYWRRYLYFNAGWFFYKDPAVFRERFLNWALEVRDNRPEELVVQSLDPWLDQVVLPLVIHSLGGGRPGPELDGLDGDVTCHYRMFPLLYARESDRVIDVLGRVTSPNKVKKVLKSHEPIKRMVYQGRGEKVRALFDQSNLPHREQQIRNKIKANGFWMR</sequence>
<organism evidence="1 2">
    <name type="scientific">Marivivens donghaensis</name>
    <dbReference type="NCBI Taxonomy" id="1699413"/>
    <lineage>
        <taxon>Bacteria</taxon>
        <taxon>Pseudomonadati</taxon>
        <taxon>Pseudomonadota</taxon>
        <taxon>Alphaproteobacteria</taxon>
        <taxon>Rhodobacterales</taxon>
        <taxon>Paracoccaceae</taxon>
        <taxon>Marivivens group</taxon>
        <taxon>Marivivens</taxon>
    </lineage>
</organism>
<reference evidence="1 2" key="1">
    <citation type="submission" date="2020-03" db="EMBL/GenBank/DDBJ databases">
        <title>Bacterial isolates of synthetic phycosphere.</title>
        <authorList>
            <person name="Fu H."/>
            <person name="Moran M.A."/>
        </authorList>
    </citation>
    <scope>NUCLEOTIDE SEQUENCE [LARGE SCALE GENOMIC DNA]</scope>
    <source>
        <strain evidence="1 2">HF1</strain>
    </source>
</reference>
<dbReference type="Proteomes" id="UP000709466">
    <property type="component" value="Unassembled WGS sequence"/>
</dbReference>
<evidence type="ECO:0008006" key="3">
    <source>
        <dbReference type="Google" id="ProtNLM"/>
    </source>
</evidence>
<dbReference type="RefSeq" id="WP_167637834.1">
    <property type="nucleotide sequence ID" value="NZ_JAATOP010000004.1"/>
</dbReference>
<accession>A0ABX0VZV6</accession>
<dbReference type="SUPFAM" id="SSF53448">
    <property type="entry name" value="Nucleotide-diphospho-sugar transferases"/>
    <property type="match status" value="1"/>
</dbReference>